<dbReference type="SMART" id="SM00448">
    <property type="entry name" value="REC"/>
    <property type="match status" value="1"/>
</dbReference>
<dbReference type="GO" id="GO:0000156">
    <property type="term" value="F:phosphorelay response regulator activity"/>
    <property type="evidence" value="ECO:0007669"/>
    <property type="project" value="TreeGrafter"/>
</dbReference>
<dbReference type="Proteomes" id="UP000030635">
    <property type="component" value="Chromosome"/>
</dbReference>
<keyword evidence="6" id="KW-0804">Transcription</keyword>
<dbReference type="GO" id="GO:0006355">
    <property type="term" value="P:regulation of DNA-templated transcription"/>
    <property type="evidence" value="ECO:0007669"/>
    <property type="project" value="InterPro"/>
</dbReference>
<dbReference type="KEGG" id="cbv:U729_2285"/>
<evidence type="ECO:0000313" key="12">
    <source>
        <dbReference type="EMBL" id="AIY84367.1"/>
    </source>
</evidence>
<keyword evidence="4" id="KW-0805">Transcription regulation</keyword>
<dbReference type="PANTHER" id="PTHR48111">
    <property type="entry name" value="REGULATOR OF RPOS"/>
    <property type="match status" value="1"/>
</dbReference>
<dbReference type="SMART" id="SM00862">
    <property type="entry name" value="Trans_reg_C"/>
    <property type="match status" value="1"/>
</dbReference>
<dbReference type="Pfam" id="PF00072">
    <property type="entry name" value="Response_reg"/>
    <property type="match status" value="1"/>
</dbReference>
<evidence type="ECO:0000256" key="5">
    <source>
        <dbReference type="ARBA" id="ARBA00023125"/>
    </source>
</evidence>
<dbReference type="SUPFAM" id="SSF52172">
    <property type="entry name" value="CheY-like"/>
    <property type="match status" value="1"/>
</dbReference>
<dbReference type="Gene3D" id="1.10.10.10">
    <property type="entry name" value="Winged helix-like DNA-binding domain superfamily/Winged helix DNA-binding domain"/>
    <property type="match status" value="1"/>
</dbReference>
<dbReference type="GO" id="GO:0000976">
    <property type="term" value="F:transcription cis-regulatory region binding"/>
    <property type="evidence" value="ECO:0007669"/>
    <property type="project" value="TreeGrafter"/>
</dbReference>
<feature type="domain" description="OmpR/PhoB-type" evidence="11">
    <location>
        <begin position="124"/>
        <end position="225"/>
    </location>
</feature>
<evidence type="ECO:0000256" key="2">
    <source>
        <dbReference type="ARBA" id="ARBA00022553"/>
    </source>
</evidence>
<proteinExistence type="predicted"/>
<evidence type="ECO:0000256" key="4">
    <source>
        <dbReference type="ARBA" id="ARBA00023015"/>
    </source>
</evidence>
<keyword evidence="13" id="KW-1185">Reference proteome</keyword>
<dbReference type="OrthoDB" id="9802426at2"/>
<dbReference type="InterPro" id="IPR001789">
    <property type="entry name" value="Sig_transdc_resp-reg_receiver"/>
</dbReference>
<dbReference type="InterPro" id="IPR011006">
    <property type="entry name" value="CheY-like_superfamily"/>
</dbReference>
<accession>A0A0A7FXP6</accession>
<dbReference type="eggNOG" id="COG0745">
    <property type="taxonomic scope" value="Bacteria"/>
</dbReference>
<feature type="domain" description="Response regulatory" evidence="10">
    <location>
        <begin position="3"/>
        <end position="116"/>
    </location>
</feature>
<dbReference type="PROSITE" id="PS50110">
    <property type="entry name" value="RESPONSE_REGULATORY"/>
    <property type="match status" value="1"/>
</dbReference>
<evidence type="ECO:0000256" key="3">
    <source>
        <dbReference type="ARBA" id="ARBA00023012"/>
    </source>
</evidence>
<dbReference type="CDD" id="cd17574">
    <property type="entry name" value="REC_OmpR"/>
    <property type="match status" value="1"/>
</dbReference>
<dbReference type="EMBL" id="CP006905">
    <property type="protein sequence ID" value="AIY84367.1"/>
    <property type="molecule type" value="Genomic_DNA"/>
</dbReference>
<evidence type="ECO:0000259" key="11">
    <source>
        <dbReference type="PROSITE" id="PS51755"/>
    </source>
</evidence>
<dbReference type="Pfam" id="PF00486">
    <property type="entry name" value="Trans_reg_C"/>
    <property type="match status" value="1"/>
</dbReference>
<dbReference type="PANTHER" id="PTHR48111:SF73">
    <property type="entry name" value="ALKALINE PHOSPHATASE SYNTHESIS TRANSCRIPTIONAL REGULATORY PROTEIN PHOP"/>
    <property type="match status" value="1"/>
</dbReference>
<evidence type="ECO:0000256" key="1">
    <source>
        <dbReference type="ARBA" id="ARBA00018672"/>
    </source>
</evidence>
<reference evidence="12 13" key="1">
    <citation type="journal article" date="2015" name="Infect. Genet. Evol.">
        <title>Genomic sequences of six botulinum neurotoxin-producing strains representing three clostridial species illustrate the mobility and diversity of botulinum neurotoxin genes.</title>
        <authorList>
            <person name="Smith T.J."/>
            <person name="Hill K.K."/>
            <person name="Xie G."/>
            <person name="Foley B.T."/>
            <person name="Williamson C.H."/>
            <person name="Foster J.T."/>
            <person name="Johnson S.L."/>
            <person name="Chertkov O."/>
            <person name="Teshima H."/>
            <person name="Gibbons H.S."/>
            <person name="Johnsky L.A."/>
            <person name="Karavis M.A."/>
            <person name="Smith L.A."/>
        </authorList>
    </citation>
    <scope>NUCLEOTIDE SEQUENCE [LARGE SCALE GENOMIC DNA]</scope>
    <source>
        <strain evidence="12">Sullivan</strain>
    </source>
</reference>
<comment type="function">
    <text evidence="7">May play the central regulatory role in sporulation. It may be an element of the effector pathway responsible for the activation of sporulation genes in response to nutritional stress. Spo0A may act in concert with spo0H (a sigma factor) to control the expression of some genes that are critical to the sporulation process.</text>
</comment>
<dbReference type="InterPro" id="IPR001867">
    <property type="entry name" value="OmpR/PhoB-type_DNA-bd"/>
</dbReference>
<feature type="DNA-binding region" description="OmpR/PhoB-type" evidence="9">
    <location>
        <begin position="124"/>
        <end position="225"/>
    </location>
</feature>
<sequence>MENILVVDDEYKIVEVIKVYLEKSGYNVITASNGIDAIKEYENNNIDLIILDLMLPDMSGEEVCKTLRENSKVPIIMLTAKIQEEDALNGYNIGADDYVTKPFSPKILVSKVNAILKRICSNGKKKLYFNNGDLVIDTASYEVFKKGKKVTFTPSEFKILLELAKNSNVVFTRGELMDKTMKEDNYVYDRIIDSHIKNIRSKIEDNSKDPKYVLTVHGVGYKFGGE</sequence>
<keyword evidence="5 9" id="KW-0238">DNA-binding</keyword>
<dbReference type="GO" id="GO:0005829">
    <property type="term" value="C:cytosol"/>
    <property type="evidence" value="ECO:0007669"/>
    <property type="project" value="TreeGrafter"/>
</dbReference>
<feature type="modified residue" description="4-aspartylphosphate" evidence="8">
    <location>
        <position position="52"/>
    </location>
</feature>
<gene>
    <name evidence="12" type="ORF">U729_2285</name>
</gene>
<evidence type="ECO:0000256" key="6">
    <source>
        <dbReference type="ARBA" id="ARBA00023163"/>
    </source>
</evidence>
<dbReference type="InterPro" id="IPR036388">
    <property type="entry name" value="WH-like_DNA-bd_sf"/>
</dbReference>
<dbReference type="STRING" id="1561.NPD11_733"/>
<dbReference type="InterPro" id="IPR039420">
    <property type="entry name" value="WalR-like"/>
</dbReference>
<dbReference type="CDD" id="cd00383">
    <property type="entry name" value="trans_reg_C"/>
    <property type="match status" value="1"/>
</dbReference>
<evidence type="ECO:0000256" key="9">
    <source>
        <dbReference type="PROSITE-ProRule" id="PRU01091"/>
    </source>
</evidence>
<evidence type="ECO:0000256" key="7">
    <source>
        <dbReference type="ARBA" id="ARBA00024867"/>
    </source>
</evidence>
<evidence type="ECO:0000259" key="10">
    <source>
        <dbReference type="PROSITE" id="PS50110"/>
    </source>
</evidence>
<organism evidence="12 13">
    <name type="scientific">Clostridium baratii str. Sullivan</name>
    <dbReference type="NCBI Taxonomy" id="1415775"/>
    <lineage>
        <taxon>Bacteria</taxon>
        <taxon>Bacillati</taxon>
        <taxon>Bacillota</taxon>
        <taxon>Clostridia</taxon>
        <taxon>Eubacteriales</taxon>
        <taxon>Clostridiaceae</taxon>
        <taxon>Clostridium</taxon>
    </lineage>
</organism>
<name>A0A0A7FXP6_9CLOT</name>
<evidence type="ECO:0000256" key="8">
    <source>
        <dbReference type="PROSITE-ProRule" id="PRU00169"/>
    </source>
</evidence>
<protein>
    <recommendedName>
        <fullName evidence="1">Stage 0 sporulation protein A homolog</fullName>
    </recommendedName>
</protein>
<dbReference type="Gene3D" id="3.40.50.2300">
    <property type="match status" value="1"/>
</dbReference>
<dbReference type="GO" id="GO:0032993">
    <property type="term" value="C:protein-DNA complex"/>
    <property type="evidence" value="ECO:0007669"/>
    <property type="project" value="TreeGrafter"/>
</dbReference>
<keyword evidence="3" id="KW-0902">Two-component regulatory system</keyword>
<dbReference type="AlphaFoldDB" id="A0A0A7FXP6"/>
<dbReference type="HOGENOM" id="CLU_000445_30_4_9"/>
<dbReference type="PROSITE" id="PS51755">
    <property type="entry name" value="OMPR_PHOB"/>
    <property type="match status" value="1"/>
</dbReference>
<keyword evidence="2 8" id="KW-0597">Phosphoprotein</keyword>
<dbReference type="FunFam" id="3.40.50.2300:FF:000001">
    <property type="entry name" value="DNA-binding response regulator PhoB"/>
    <property type="match status" value="1"/>
</dbReference>
<evidence type="ECO:0000313" key="13">
    <source>
        <dbReference type="Proteomes" id="UP000030635"/>
    </source>
</evidence>